<reference evidence="2 3" key="1">
    <citation type="submission" date="2014-02" db="EMBL/GenBank/DDBJ databases">
        <title>The small core and large imbalanced accessory genome model reveals a collaborative survival strategy of Sorangium cellulosum strains in nature.</title>
        <authorList>
            <person name="Han K."/>
            <person name="Peng R."/>
            <person name="Blom J."/>
            <person name="Li Y.-Z."/>
        </authorList>
    </citation>
    <scope>NUCLEOTIDE SEQUENCE [LARGE SCALE GENOMIC DNA]</scope>
    <source>
        <strain evidence="2 3">So0008-312</strain>
    </source>
</reference>
<feature type="non-terminal residue" evidence="2">
    <location>
        <position position="1"/>
    </location>
</feature>
<dbReference type="Proteomes" id="UP000075260">
    <property type="component" value="Unassembled WGS sequence"/>
</dbReference>
<dbReference type="AlphaFoldDB" id="A0A150QBD7"/>
<protein>
    <submittedName>
        <fullName evidence="2">Uncharacterized protein</fullName>
    </submittedName>
</protein>
<gene>
    <name evidence="2" type="ORF">BE15_02325</name>
</gene>
<name>A0A150QBD7_SORCE</name>
<feature type="compositionally biased region" description="Acidic residues" evidence="1">
    <location>
        <begin position="30"/>
        <end position="40"/>
    </location>
</feature>
<comment type="caution">
    <text evidence="2">The sequence shown here is derived from an EMBL/GenBank/DDBJ whole genome shotgun (WGS) entry which is preliminary data.</text>
</comment>
<feature type="region of interest" description="Disordered" evidence="1">
    <location>
        <begin position="30"/>
        <end position="62"/>
    </location>
</feature>
<sequence>PPPAPPPVPELLLDDALVLLLDDALVLLLDEEDDEEEEPEAPVPLTDAIEGRPEPLPQNPHSAVWPAASVPLKPTFLAVNCPLPGVTFTFHGAGFVDPLSATTTLQPVTALRPLTFTLAQ</sequence>
<organism evidence="2 3">
    <name type="scientific">Sorangium cellulosum</name>
    <name type="common">Polyangium cellulosum</name>
    <dbReference type="NCBI Taxonomy" id="56"/>
    <lineage>
        <taxon>Bacteria</taxon>
        <taxon>Pseudomonadati</taxon>
        <taxon>Myxococcota</taxon>
        <taxon>Polyangia</taxon>
        <taxon>Polyangiales</taxon>
        <taxon>Polyangiaceae</taxon>
        <taxon>Sorangium</taxon>
    </lineage>
</organism>
<dbReference type="EMBL" id="JEMA01000849">
    <property type="protein sequence ID" value="KYF65212.1"/>
    <property type="molecule type" value="Genomic_DNA"/>
</dbReference>
<accession>A0A150QBD7</accession>
<evidence type="ECO:0000256" key="1">
    <source>
        <dbReference type="SAM" id="MobiDB-lite"/>
    </source>
</evidence>
<proteinExistence type="predicted"/>
<evidence type="ECO:0000313" key="3">
    <source>
        <dbReference type="Proteomes" id="UP000075260"/>
    </source>
</evidence>
<evidence type="ECO:0000313" key="2">
    <source>
        <dbReference type="EMBL" id="KYF65212.1"/>
    </source>
</evidence>